<dbReference type="AlphaFoldDB" id="A0A087UYJ3"/>
<evidence type="ECO:0000313" key="1">
    <source>
        <dbReference type="EMBL" id="KFM82432.1"/>
    </source>
</evidence>
<accession>A0A087UYJ3</accession>
<organism evidence="1 2">
    <name type="scientific">Stegodyphus mimosarum</name>
    <name type="common">African social velvet spider</name>
    <dbReference type="NCBI Taxonomy" id="407821"/>
    <lineage>
        <taxon>Eukaryota</taxon>
        <taxon>Metazoa</taxon>
        <taxon>Ecdysozoa</taxon>
        <taxon>Arthropoda</taxon>
        <taxon>Chelicerata</taxon>
        <taxon>Arachnida</taxon>
        <taxon>Araneae</taxon>
        <taxon>Araneomorphae</taxon>
        <taxon>Entelegynae</taxon>
        <taxon>Eresoidea</taxon>
        <taxon>Eresidae</taxon>
        <taxon>Stegodyphus</taxon>
    </lineage>
</organism>
<proteinExistence type="predicted"/>
<gene>
    <name evidence="1" type="ORF">X975_09201</name>
</gene>
<sequence>MNIDPIIHIFICVTYYSLNSSYREAIKYVSSVTAFCSLIVPISS</sequence>
<keyword evidence="2" id="KW-1185">Reference proteome</keyword>
<evidence type="ECO:0000313" key="2">
    <source>
        <dbReference type="Proteomes" id="UP000054359"/>
    </source>
</evidence>
<reference evidence="1 2" key="1">
    <citation type="submission" date="2013-11" db="EMBL/GenBank/DDBJ databases">
        <title>Genome sequencing of Stegodyphus mimosarum.</title>
        <authorList>
            <person name="Bechsgaard J."/>
        </authorList>
    </citation>
    <scope>NUCLEOTIDE SEQUENCE [LARGE SCALE GENOMIC DNA]</scope>
</reference>
<dbReference type="Proteomes" id="UP000054359">
    <property type="component" value="Unassembled WGS sequence"/>
</dbReference>
<name>A0A087UYJ3_STEMI</name>
<dbReference type="EMBL" id="KK122286">
    <property type="protein sequence ID" value="KFM82432.1"/>
    <property type="molecule type" value="Genomic_DNA"/>
</dbReference>
<protein>
    <submittedName>
        <fullName evidence="1">Uncharacterized protein</fullName>
    </submittedName>
</protein>
<feature type="non-terminal residue" evidence="1">
    <location>
        <position position="44"/>
    </location>
</feature>